<dbReference type="OrthoDB" id="668782at2"/>
<dbReference type="InterPro" id="IPR005545">
    <property type="entry name" value="YCII"/>
</dbReference>
<dbReference type="SUPFAM" id="SSF54909">
    <property type="entry name" value="Dimeric alpha+beta barrel"/>
    <property type="match status" value="1"/>
</dbReference>
<keyword evidence="4" id="KW-1185">Reference proteome</keyword>
<dbReference type="Pfam" id="PF03795">
    <property type="entry name" value="YCII"/>
    <property type="match status" value="1"/>
</dbReference>
<dbReference type="AlphaFoldDB" id="A0A371PRF9"/>
<name>A0A371PRF9_STRIH</name>
<comment type="similarity">
    <text evidence="1">Belongs to the YciI family.</text>
</comment>
<dbReference type="EMBL" id="QUAC01000474">
    <property type="protein sequence ID" value="REK84791.1"/>
    <property type="molecule type" value="Genomic_DNA"/>
</dbReference>
<evidence type="ECO:0000313" key="3">
    <source>
        <dbReference type="EMBL" id="REK84791.1"/>
    </source>
</evidence>
<proteinExistence type="inferred from homology"/>
<dbReference type="PANTHER" id="PTHR35174:SF1">
    <property type="entry name" value="BLL0086 PROTEIN"/>
    <property type="match status" value="1"/>
</dbReference>
<feature type="domain" description="YCII-related" evidence="2">
    <location>
        <begin position="1"/>
        <end position="96"/>
    </location>
</feature>
<organism evidence="3 4">
    <name type="scientific">Streptomyces inhibens</name>
    <dbReference type="NCBI Taxonomy" id="2293571"/>
    <lineage>
        <taxon>Bacteria</taxon>
        <taxon>Bacillati</taxon>
        <taxon>Actinomycetota</taxon>
        <taxon>Actinomycetes</taxon>
        <taxon>Kitasatosporales</taxon>
        <taxon>Streptomycetaceae</taxon>
        <taxon>Streptomyces</taxon>
    </lineage>
</organism>
<gene>
    <name evidence="3" type="ORF">DY245_41295</name>
</gene>
<evidence type="ECO:0000313" key="4">
    <source>
        <dbReference type="Proteomes" id="UP000262477"/>
    </source>
</evidence>
<reference evidence="3 4" key="1">
    <citation type="submission" date="2018-08" db="EMBL/GenBank/DDBJ databases">
        <title>Streptomyces NEAU-D10 sp. nov., a novel Actinomycete isolated from soil.</title>
        <authorList>
            <person name="Jin L."/>
        </authorList>
    </citation>
    <scope>NUCLEOTIDE SEQUENCE [LARGE SCALE GENOMIC DNA]</scope>
    <source>
        <strain evidence="3 4">NEAU-D10</strain>
    </source>
</reference>
<comment type="caution">
    <text evidence="3">The sequence shown here is derived from an EMBL/GenBank/DDBJ whole genome shotgun (WGS) entry which is preliminary data.</text>
</comment>
<dbReference type="RefSeq" id="WP_128512243.1">
    <property type="nucleotide sequence ID" value="NZ_QUAC01000474.1"/>
</dbReference>
<dbReference type="Proteomes" id="UP000262477">
    <property type="component" value="Unassembled WGS sequence"/>
</dbReference>
<dbReference type="InterPro" id="IPR011008">
    <property type="entry name" value="Dimeric_a/b-barrel"/>
</dbReference>
<dbReference type="Gene3D" id="3.30.70.1060">
    <property type="entry name" value="Dimeric alpha+beta barrel"/>
    <property type="match status" value="1"/>
</dbReference>
<evidence type="ECO:0000259" key="2">
    <source>
        <dbReference type="Pfam" id="PF03795"/>
    </source>
</evidence>
<dbReference type="PANTHER" id="PTHR35174">
    <property type="entry name" value="BLL7171 PROTEIN-RELATED"/>
    <property type="match status" value="1"/>
</dbReference>
<evidence type="ECO:0000256" key="1">
    <source>
        <dbReference type="ARBA" id="ARBA00007689"/>
    </source>
</evidence>
<protein>
    <submittedName>
        <fullName evidence="3">Transcriptional regulator</fullName>
    </submittedName>
</protein>
<accession>A0A371PRF9</accession>
<sequence>MRYMMLLKIDEKSMPAGGPGPELMEEIGKLIDEMTKAGVLLDTAGLTPTAQGTRVHLSGGKLSVTDGPFTEAKEVIGGYLLIQAASKEEAVEWASRFLRMHGSEWELTAEIRQVEEVPGAGA</sequence>